<dbReference type="RefSeq" id="WP_094438394.1">
    <property type="nucleotide sequence ID" value="NZ_NKDB02000002.1"/>
</dbReference>
<feature type="transmembrane region" description="Helical" evidence="9">
    <location>
        <begin position="546"/>
        <end position="564"/>
    </location>
</feature>
<dbReference type="AlphaFoldDB" id="A0A3R7EE99"/>
<keyword evidence="4" id="KW-1003">Cell membrane</keyword>
<reference evidence="10 11" key="1">
    <citation type="submission" date="2018-09" db="EMBL/GenBank/DDBJ databases">
        <title>Genome comparison of Alicycliphilus sp. BQ1, a polyurethanolytic bacterium, with its closest phylogenetic relatives Alicycliphilus denitrificans BC and K601, unable to attack polyurethane.</title>
        <authorList>
            <person name="Loza-Tavera H."/>
            <person name="Lozano L."/>
            <person name="Cevallos M."/>
            <person name="Maya-Lucas O."/>
            <person name="Garcia-Mena J."/>
            <person name="Hernandez J."/>
        </authorList>
    </citation>
    <scope>NUCLEOTIDE SEQUENCE [LARGE SCALE GENOMIC DNA]</scope>
    <source>
        <strain evidence="10 11">BQ1</strain>
    </source>
</reference>
<dbReference type="Pfam" id="PF00873">
    <property type="entry name" value="ACR_tran"/>
    <property type="match status" value="1"/>
</dbReference>
<dbReference type="GO" id="GO:0042910">
    <property type="term" value="F:xenobiotic transmembrane transporter activity"/>
    <property type="evidence" value="ECO:0007669"/>
    <property type="project" value="TreeGrafter"/>
</dbReference>
<sequence>MAQFFINRPVFAWVLSIVIMLAGGLSILTLPLEMYPEIAPPRVTLNTTYTGASAETVENSVTQVIEQQLKGLDRLLYMSSTSDSAGRSRTTLTFAPGANIDVAQVQAQNKLQGAMNRLPDAVKSRGVFVNKGGQDFLVTYVFTSPDPNVSQVTIGDYLTSNVVDVIARVDGVGDVTVFGTNYAMRIWMDPALMEKYALIPSDLVNALNAQNAQVSAGQLGQLPAVPGQMLNATVTARSKLQTVQEFKDIVLKSAPDGSVVTMADVARVELAADSLTVRSILNGQPGAGLGIVLADGANAMQVADAVARKIAELAPYFPDGITGFVSSDTTPFVRASIKEVIKTLGEAMVLVTLVMFLFLQNFRATLIPAIAVPVVLLGTLGVLSAMGYSINMLTMFALVLAIGLLVDDAIVVVENVERVMSEEGLSPKEATRKSMKEITPALVGIGLTLSAVFVPMAFFAGSVGVIYRQFSITIVAAMGLSVFVALTLTPALCASLLKPMAHERTVRRGPLGWVDRFFIWFNHHFDRSATRYQGTVARLLRRTGRMMVLFGAVLAAVAFMFHRLPTSFLPNEDQGFIGATVTLPSGATDARLMEVMDQIRLYFKDKPEVFSTNAILGNNGNQSSGNMWIRLTPWDKRPLPGQSAEAIANQATKDLASIRDARVFVTLPPAVRGLGSSAGINFVLKDLNGLGHDALMKAMNDVIAASRKEPAIINMRTTGFDDTSELKVEIDDRKAAALGVSVADINGVLSSALGGTYVNDFVHYGRVKRVYIQGDAPSRMLPQDIAQWSVRNRDGQMVRFSAFATTSWGNGSPQLMRYNGSPALEMQANTPPGASSGDAMAAVERIMATMPPGIGFEWTGASLQERQSGSQAPMLYAVSILFVFLCLAALYESWSVPFSVMLAVPLGVIGALAATYGRGMANDVYFQVGLLTTVGLASKNAILIVEFAVQLQERGRSLIDATVEAVRLRLRPILMTSLAFGFGVLPLAIGTGAGAGGRRAIGTAVLGGMVFSTLLGIFFVPVFFLIVRRLFTARGAPAHTPQPEAAP</sequence>
<keyword evidence="7 9" id="KW-1133">Transmembrane helix</keyword>
<dbReference type="NCBIfam" id="NF000282">
    <property type="entry name" value="RND_permease_1"/>
    <property type="match status" value="1"/>
</dbReference>
<evidence type="ECO:0000256" key="6">
    <source>
        <dbReference type="ARBA" id="ARBA00022692"/>
    </source>
</evidence>
<gene>
    <name evidence="10" type="ORF">CE154_012640</name>
</gene>
<dbReference type="Proteomes" id="UP000216225">
    <property type="component" value="Unassembled WGS sequence"/>
</dbReference>
<evidence type="ECO:0000256" key="4">
    <source>
        <dbReference type="ARBA" id="ARBA00022475"/>
    </source>
</evidence>
<dbReference type="InterPro" id="IPR001036">
    <property type="entry name" value="Acrflvin-R"/>
</dbReference>
<feature type="transmembrane region" description="Helical" evidence="9">
    <location>
        <begin position="924"/>
        <end position="949"/>
    </location>
</feature>
<accession>A0A3R7EE99</accession>
<feature type="transmembrane region" description="Helical" evidence="9">
    <location>
        <begin position="441"/>
        <end position="466"/>
    </location>
</feature>
<name>A0A3R7EE99_9BURK</name>
<keyword evidence="3 9" id="KW-0813">Transport</keyword>
<keyword evidence="6 9" id="KW-0812">Transmembrane</keyword>
<dbReference type="Gene3D" id="3.30.70.1320">
    <property type="entry name" value="Multidrug efflux transporter AcrB pore domain like"/>
    <property type="match status" value="1"/>
</dbReference>
<dbReference type="Gene3D" id="3.30.70.1430">
    <property type="entry name" value="Multidrug efflux transporter AcrB pore domain"/>
    <property type="match status" value="2"/>
</dbReference>
<evidence type="ECO:0000256" key="2">
    <source>
        <dbReference type="ARBA" id="ARBA00010942"/>
    </source>
</evidence>
<dbReference type="SUPFAM" id="SSF82714">
    <property type="entry name" value="Multidrug efflux transporter AcrB TolC docking domain, DN and DC subdomains"/>
    <property type="match status" value="2"/>
</dbReference>
<keyword evidence="5 9" id="KW-0997">Cell inner membrane</keyword>
<evidence type="ECO:0000256" key="1">
    <source>
        <dbReference type="ARBA" id="ARBA00004429"/>
    </source>
</evidence>
<feature type="transmembrane region" description="Helical" evidence="9">
    <location>
        <begin position="970"/>
        <end position="989"/>
    </location>
</feature>
<keyword evidence="8 9" id="KW-0472">Membrane</keyword>
<feature type="transmembrane region" description="Helical" evidence="9">
    <location>
        <begin position="12"/>
        <end position="32"/>
    </location>
</feature>
<evidence type="ECO:0000256" key="8">
    <source>
        <dbReference type="ARBA" id="ARBA00023136"/>
    </source>
</evidence>
<dbReference type="SUPFAM" id="SSF82866">
    <property type="entry name" value="Multidrug efflux transporter AcrB transmembrane domain"/>
    <property type="match status" value="2"/>
</dbReference>
<dbReference type="GO" id="GO:0009636">
    <property type="term" value="P:response to toxic substance"/>
    <property type="evidence" value="ECO:0007669"/>
    <property type="project" value="UniProtKB-ARBA"/>
</dbReference>
<feature type="transmembrane region" description="Helical" evidence="9">
    <location>
        <begin position="874"/>
        <end position="891"/>
    </location>
</feature>
<dbReference type="Gene3D" id="3.30.2090.10">
    <property type="entry name" value="Multidrug efflux transporter AcrB TolC docking domain, DN and DC subdomains"/>
    <property type="match status" value="2"/>
</dbReference>
<feature type="transmembrane region" description="Helical" evidence="9">
    <location>
        <begin position="392"/>
        <end position="413"/>
    </location>
</feature>
<feature type="transmembrane region" description="Helical" evidence="9">
    <location>
        <begin position="340"/>
        <end position="359"/>
    </location>
</feature>
<evidence type="ECO:0000256" key="7">
    <source>
        <dbReference type="ARBA" id="ARBA00022989"/>
    </source>
</evidence>
<dbReference type="PRINTS" id="PR00702">
    <property type="entry name" value="ACRIFLAVINRP"/>
</dbReference>
<dbReference type="FunFam" id="3.30.70.1430:FF:000001">
    <property type="entry name" value="Efflux pump membrane transporter"/>
    <property type="match status" value="1"/>
</dbReference>
<dbReference type="GO" id="GO:0015562">
    <property type="term" value="F:efflux transmembrane transporter activity"/>
    <property type="evidence" value="ECO:0007669"/>
    <property type="project" value="InterPro"/>
</dbReference>
<dbReference type="InterPro" id="IPR004764">
    <property type="entry name" value="MdtF-like"/>
</dbReference>
<dbReference type="InterPro" id="IPR027463">
    <property type="entry name" value="AcrB_DN_DC_subdom"/>
</dbReference>
<comment type="similarity">
    <text evidence="2 9">Belongs to the resistance-nodulation-cell division (RND) (TC 2.A.6) family.</text>
</comment>
<feature type="transmembrane region" description="Helical" evidence="9">
    <location>
        <begin position="472"/>
        <end position="497"/>
    </location>
</feature>
<feature type="transmembrane region" description="Helical" evidence="9">
    <location>
        <begin position="366"/>
        <end position="386"/>
    </location>
</feature>
<evidence type="ECO:0000313" key="11">
    <source>
        <dbReference type="Proteomes" id="UP000216225"/>
    </source>
</evidence>
<dbReference type="PANTHER" id="PTHR32063:SF13">
    <property type="entry name" value="MULTIDRUG EFFLUX PUMP SUBUNIT ACRB-RELATED"/>
    <property type="match status" value="1"/>
</dbReference>
<feature type="transmembrane region" description="Helical" evidence="9">
    <location>
        <begin position="898"/>
        <end position="918"/>
    </location>
</feature>
<protein>
    <recommendedName>
        <fullName evidence="9">Efflux pump membrane transporter</fullName>
    </recommendedName>
</protein>
<dbReference type="NCBIfam" id="TIGR00915">
    <property type="entry name" value="2A0602"/>
    <property type="match status" value="1"/>
</dbReference>
<dbReference type="Gene3D" id="3.30.70.1440">
    <property type="entry name" value="Multidrug efflux transporter AcrB pore domain"/>
    <property type="match status" value="1"/>
</dbReference>
<evidence type="ECO:0000256" key="5">
    <source>
        <dbReference type="ARBA" id="ARBA00022519"/>
    </source>
</evidence>
<dbReference type="PANTHER" id="PTHR32063">
    <property type="match status" value="1"/>
</dbReference>
<comment type="caution">
    <text evidence="10">The sequence shown here is derived from an EMBL/GenBank/DDBJ whole genome shotgun (WGS) entry which is preliminary data.</text>
</comment>
<evidence type="ECO:0000313" key="10">
    <source>
        <dbReference type="EMBL" id="RKJ96852.1"/>
    </source>
</evidence>
<dbReference type="GO" id="GO:0005886">
    <property type="term" value="C:plasma membrane"/>
    <property type="evidence" value="ECO:0007669"/>
    <property type="project" value="UniProtKB-SubCell"/>
</dbReference>
<proteinExistence type="inferred from homology"/>
<feature type="transmembrane region" description="Helical" evidence="9">
    <location>
        <begin position="1001"/>
        <end position="1027"/>
    </location>
</feature>
<dbReference type="Gene3D" id="1.20.1640.10">
    <property type="entry name" value="Multidrug efflux transporter AcrB transmembrane domain"/>
    <property type="match status" value="2"/>
</dbReference>
<evidence type="ECO:0000256" key="3">
    <source>
        <dbReference type="ARBA" id="ARBA00022448"/>
    </source>
</evidence>
<dbReference type="FunFam" id="1.20.1640.10:FF:000001">
    <property type="entry name" value="Efflux pump membrane transporter"/>
    <property type="match status" value="1"/>
</dbReference>
<organism evidence="10 11">
    <name type="scientific">Alicycliphilus denitrificans</name>
    <dbReference type="NCBI Taxonomy" id="179636"/>
    <lineage>
        <taxon>Bacteria</taxon>
        <taxon>Pseudomonadati</taxon>
        <taxon>Pseudomonadota</taxon>
        <taxon>Betaproteobacteria</taxon>
        <taxon>Burkholderiales</taxon>
        <taxon>Comamonadaceae</taxon>
        <taxon>Alicycliphilus</taxon>
    </lineage>
</organism>
<evidence type="ECO:0000256" key="9">
    <source>
        <dbReference type="RuleBase" id="RU364070"/>
    </source>
</evidence>
<dbReference type="SUPFAM" id="SSF82693">
    <property type="entry name" value="Multidrug efflux transporter AcrB pore domain, PN1, PN2, PC1 and PC2 subdomains"/>
    <property type="match status" value="3"/>
</dbReference>
<dbReference type="EMBL" id="NKDB02000002">
    <property type="protein sequence ID" value="RKJ96852.1"/>
    <property type="molecule type" value="Genomic_DNA"/>
</dbReference>
<comment type="subcellular location">
    <subcellularLocation>
        <location evidence="1 9">Cell inner membrane</location>
        <topology evidence="1 9">Multi-pass membrane protein</topology>
    </subcellularLocation>
</comment>